<sequence>MGATKAGRTTRQVTKAQTVARRLVSRIMSVRMWASVRTNGASDICRSAEAEHGGILFPYGARAHFRPARRRHFGRRLKVYPASKARTAMPTRFRTPNFRWMLAT</sequence>
<evidence type="ECO:0000313" key="2">
    <source>
        <dbReference type="Proteomes" id="UP001500902"/>
    </source>
</evidence>
<accession>A0ABP7CDC8</accession>
<dbReference type="EMBL" id="BAAAZP010000101">
    <property type="protein sequence ID" value="GAA3684527.1"/>
    <property type="molecule type" value="Genomic_DNA"/>
</dbReference>
<comment type="caution">
    <text evidence="1">The sequence shown here is derived from an EMBL/GenBank/DDBJ whole genome shotgun (WGS) entry which is preliminary data.</text>
</comment>
<name>A0ABP7CDC8_9ACTN</name>
<keyword evidence="2" id="KW-1185">Reference proteome</keyword>
<proteinExistence type="predicted"/>
<gene>
    <name evidence="1" type="ORF">GCM10022224_056500</name>
</gene>
<reference evidence="2" key="1">
    <citation type="journal article" date="2019" name="Int. J. Syst. Evol. Microbiol.">
        <title>The Global Catalogue of Microorganisms (GCM) 10K type strain sequencing project: providing services to taxonomists for standard genome sequencing and annotation.</title>
        <authorList>
            <consortium name="The Broad Institute Genomics Platform"/>
            <consortium name="The Broad Institute Genome Sequencing Center for Infectious Disease"/>
            <person name="Wu L."/>
            <person name="Ma J."/>
        </authorList>
    </citation>
    <scope>NUCLEOTIDE SEQUENCE [LARGE SCALE GENOMIC DNA]</scope>
    <source>
        <strain evidence="2">JCM 16904</strain>
    </source>
</reference>
<organism evidence="1 2">
    <name type="scientific">Nonomuraea antimicrobica</name>
    <dbReference type="NCBI Taxonomy" id="561173"/>
    <lineage>
        <taxon>Bacteria</taxon>
        <taxon>Bacillati</taxon>
        <taxon>Actinomycetota</taxon>
        <taxon>Actinomycetes</taxon>
        <taxon>Streptosporangiales</taxon>
        <taxon>Streptosporangiaceae</taxon>
        <taxon>Nonomuraea</taxon>
    </lineage>
</organism>
<dbReference type="Proteomes" id="UP001500902">
    <property type="component" value="Unassembled WGS sequence"/>
</dbReference>
<evidence type="ECO:0000313" key="1">
    <source>
        <dbReference type="EMBL" id="GAA3684527.1"/>
    </source>
</evidence>
<protein>
    <submittedName>
        <fullName evidence="1">Uncharacterized protein</fullName>
    </submittedName>
</protein>